<dbReference type="InterPro" id="IPR019554">
    <property type="entry name" value="Soluble_ligand-bd"/>
</dbReference>
<evidence type="ECO:0000313" key="20">
    <source>
        <dbReference type="Proteomes" id="UP000184268"/>
    </source>
</evidence>
<evidence type="ECO:0000256" key="8">
    <source>
        <dbReference type="ARBA" id="ARBA00023047"/>
    </source>
</evidence>
<dbReference type="Gene3D" id="3.10.560.10">
    <property type="entry name" value="Outer membrane lipoprotein wza domain like"/>
    <property type="match status" value="6"/>
</dbReference>
<keyword evidence="7 15" id="KW-0732">Signal</keyword>
<keyword evidence="20" id="KW-1185">Reference proteome</keyword>
<reference evidence="19 20" key="1">
    <citation type="submission" date="2016-11" db="EMBL/GenBank/DDBJ databases">
        <authorList>
            <person name="Jaros S."/>
            <person name="Januszkiewicz K."/>
            <person name="Wedrychowicz H."/>
        </authorList>
    </citation>
    <scope>NUCLEOTIDE SEQUENCE [LARGE SCALE GENOMIC DNA]</scope>
    <source>
        <strain evidence="19 20">DSM 16917</strain>
    </source>
</reference>
<feature type="signal peptide" evidence="15">
    <location>
        <begin position="1"/>
        <end position="27"/>
    </location>
</feature>
<dbReference type="GO" id="GO:0046930">
    <property type="term" value="C:pore complex"/>
    <property type="evidence" value="ECO:0007669"/>
    <property type="project" value="UniProtKB-KW"/>
</dbReference>
<evidence type="ECO:0000256" key="3">
    <source>
        <dbReference type="ARBA" id="ARBA00022448"/>
    </source>
</evidence>
<evidence type="ECO:0000256" key="12">
    <source>
        <dbReference type="ARBA" id="ARBA00023139"/>
    </source>
</evidence>
<keyword evidence="13" id="KW-0998">Cell outer membrane</keyword>
<keyword evidence="5" id="KW-0762">Sugar transport</keyword>
<feature type="domain" description="Soluble ligand binding" evidence="17">
    <location>
        <begin position="214"/>
        <end position="259"/>
    </location>
</feature>
<keyword evidence="8" id="KW-0625">Polysaccharide transport</keyword>
<evidence type="ECO:0000256" key="1">
    <source>
        <dbReference type="ARBA" id="ARBA00004571"/>
    </source>
</evidence>
<dbReference type="Pfam" id="PF02563">
    <property type="entry name" value="Poly_export"/>
    <property type="match status" value="1"/>
</dbReference>
<evidence type="ECO:0000256" key="2">
    <source>
        <dbReference type="ARBA" id="ARBA00009450"/>
    </source>
</evidence>
<evidence type="ECO:0000259" key="16">
    <source>
        <dbReference type="Pfam" id="PF02563"/>
    </source>
</evidence>
<dbReference type="RefSeq" id="WP_067659091.1">
    <property type="nucleotide sequence ID" value="NZ_FQXG01000002.1"/>
</dbReference>
<feature type="domain" description="Soluble ligand binding" evidence="17">
    <location>
        <begin position="595"/>
        <end position="638"/>
    </location>
</feature>
<evidence type="ECO:0000256" key="11">
    <source>
        <dbReference type="ARBA" id="ARBA00023136"/>
    </source>
</evidence>
<dbReference type="GO" id="GO:0015288">
    <property type="term" value="F:porin activity"/>
    <property type="evidence" value="ECO:0007669"/>
    <property type="project" value="UniProtKB-KW"/>
</dbReference>
<protein>
    <submittedName>
        <fullName evidence="19">Protein involved in polysaccharide export, contains SLBB domain of the beta-grasp fold</fullName>
    </submittedName>
</protein>
<keyword evidence="10" id="KW-0626">Porin</keyword>
<dbReference type="Pfam" id="PF10531">
    <property type="entry name" value="SLBB"/>
    <property type="match status" value="5"/>
</dbReference>
<name>A0A1M5RSP9_9GAMM</name>
<feature type="domain" description="Soluble ligand binding" evidence="17">
    <location>
        <begin position="108"/>
        <end position="153"/>
    </location>
</feature>
<dbReference type="InterPro" id="IPR003715">
    <property type="entry name" value="Poly_export_N"/>
</dbReference>
<dbReference type="GO" id="GO:0015159">
    <property type="term" value="F:polysaccharide transmembrane transporter activity"/>
    <property type="evidence" value="ECO:0007669"/>
    <property type="project" value="InterPro"/>
</dbReference>
<dbReference type="InterPro" id="IPR054765">
    <property type="entry name" value="SLBB_dom"/>
</dbReference>
<gene>
    <name evidence="19" type="ORF">SAMN02745129_1739</name>
</gene>
<accession>A0A1M5RSP9</accession>
<dbReference type="Gene3D" id="3.30.1950.10">
    <property type="entry name" value="wza like domain"/>
    <property type="match status" value="1"/>
</dbReference>
<dbReference type="Proteomes" id="UP000184268">
    <property type="component" value="Unassembled WGS sequence"/>
</dbReference>
<feature type="chain" id="PRO_5009913544" evidence="15">
    <location>
        <begin position="28"/>
        <end position="705"/>
    </location>
</feature>
<feature type="domain" description="SLBB" evidence="18">
    <location>
        <begin position="500"/>
        <end position="579"/>
    </location>
</feature>
<evidence type="ECO:0000256" key="14">
    <source>
        <dbReference type="ARBA" id="ARBA00023288"/>
    </source>
</evidence>
<dbReference type="GO" id="GO:0009279">
    <property type="term" value="C:cell outer membrane"/>
    <property type="evidence" value="ECO:0007669"/>
    <property type="project" value="UniProtKB-SubCell"/>
</dbReference>
<feature type="domain" description="Soluble ligand binding" evidence="17">
    <location>
        <begin position="303"/>
        <end position="354"/>
    </location>
</feature>
<comment type="similarity">
    <text evidence="2">Belongs to the BexD/CtrA/VexA family.</text>
</comment>
<evidence type="ECO:0000256" key="13">
    <source>
        <dbReference type="ARBA" id="ARBA00023237"/>
    </source>
</evidence>
<evidence type="ECO:0000256" key="10">
    <source>
        <dbReference type="ARBA" id="ARBA00023114"/>
    </source>
</evidence>
<organism evidence="19 20">
    <name type="scientific">Ferrimonas marina</name>
    <dbReference type="NCBI Taxonomy" id="299255"/>
    <lineage>
        <taxon>Bacteria</taxon>
        <taxon>Pseudomonadati</taxon>
        <taxon>Pseudomonadota</taxon>
        <taxon>Gammaproteobacteria</taxon>
        <taxon>Alteromonadales</taxon>
        <taxon>Ferrimonadaceae</taxon>
        <taxon>Ferrimonas</taxon>
    </lineage>
</organism>
<keyword evidence="4" id="KW-1134">Transmembrane beta strand</keyword>
<evidence type="ECO:0000256" key="7">
    <source>
        <dbReference type="ARBA" id="ARBA00022729"/>
    </source>
</evidence>
<dbReference type="EMBL" id="FQXG01000002">
    <property type="protein sequence ID" value="SHH29372.1"/>
    <property type="molecule type" value="Genomic_DNA"/>
</dbReference>
<evidence type="ECO:0000256" key="6">
    <source>
        <dbReference type="ARBA" id="ARBA00022692"/>
    </source>
</evidence>
<evidence type="ECO:0000256" key="9">
    <source>
        <dbReference type="ARBA" id="ARBA00023065"/>
    </source>
</evidence>
<evidence type="ECO:0000256" key="15">
    <source>
        <dbReference type="SAM" id="SignalP"/>
    </source>
</evidence>
<evidence type="ECO:0000313" key="19">
    <source>
        <dbReference type="EMBL" id="SHH29372.1"/>
    </source>
</evidence>
<dbReference type="AlphaFoldDB" id="A0A1M5RSP9"/>
<dbReference type="STRING" id="299255.SAMN02745129_1739"/>
<proteinExistence type="inferred from homology"/>
<keyword evidence="11" id="KW-0472">Membrane</keyword>
<keyword evidence="12" id="KW-0564">Palmitate</keyword>
<evidence type="ECO:0000259" key="17">
    <source>
        <dbReference type="Pfam" id="PF10531"/>
    </source>
</evidence>
<evidence type="ECO:0000256" key="5">
    <source>
        <dbReference type="ARBA" id="ARBA00022597"/>
    </source>
</evidence>
<dbReference type="GO" id="GO:0006811">
    <property type="term" value="P:monoatomic ion transport"/>
    <property type="evidence" value="ECO:0007669"/>
    <property type="project" value="UniProtKB-KW"/>
</dbReference>
<evidence type="ECO:0000259" key="18">
    <source>
        <dbReference type="Pfam" id="PF22461"/>
    </source>
</evidence>
<sequence length="705" mass="77361">MKRQVVWAALLALLLPVMLFSPALVQAQPQTPVQPGDLVRILLPGEPSLDKRFEVDRQGRLVLPEVGAIEVAGLDETAMQSAVAVRLKTAFRDLSGLSVFVAERRIRVSVLGYVETPGEVVLPAEAGVQMALRAAGGIRAGAQLDRLQLRRGNEQSLFDYKAYLDSGDRQLLPQLNSLDVLFVPASPKIGNVAVEFDPNQLTDKGDAAEDRDAVKVFGEVNSPGSFSYRSGVTIVDMLMRAGGVTRYASVEQIRVILDGEPRLFNLERYLDSGDQAELLVLSAGTTVFVPKQEEEVKAGANTVYVMGEVFKPGAYEGNADAGFLDVLANAGGPTRFAETRQMRIIRQSGEVEAFDMLAFTEGQGVAPPQLFAGDAIFVPEKTDLNEKSWTKVAPQRAVKVMGEVNRPGRFEWSDEMSMLDLLAHAGGPKPKADTAKVKVVYGDTQGQRRTVLFDLQAYLNGSNEPLPTITAGTVIMVPQLPDDPSDNKSQWIRQASEDSIYIFGQVGAPGRYRFNQKMHFLDILAAADGPTGEADLSQVRINHRDGSHARVTRLDLAMYFETGDEHLLPAIQPGDSIYIPEKQRPWLTEPKERTVRVLGAVNKPGRYRFNDNMTLLDLLAEAGGVDDRGHARKITVVNLSCCRDQARTFDLVAFSQSGDFDQLPVLRAGDTVYVPDEKESTWEKTRQGMEDVFRVLTISALLGFI</sequence>
<keyword evidence="3" id="KW-0813">Transport</keyword>
<dbReference type="Pfam" id="PF22461">
    <property type="entry name" value="SLBB_2"/>
    <property type="match status" value="1"/>
</dbReference>
<dbReference type="PANTHER" id="PTHR33619">
    <property type="entry name" value="POLYSACCHARIDE EXPORT PROTEIN GFCE-RELATED"/>
    <property type="match status" value="1"/>
</dbReference>
<dbReference type="OrthoDB" id="9808948at2"/>
<keyword evidence="9" id="KW-0406">Ion transport</keyword>
<keyword evidence="6" id="KW-0812">Transmembrane</keyword>
<comment type="subcellular location">
    <subcellularLocation>
        <location evidence="1">Cell outer membrane</location>
        <topology evidence="1">Multi-pass membrane protein</topology>
    </subcellularLocation>
</comment>
<dbReference type="PANTHER" id="PTHR33619:SF3">
    <property type="entry name" value="POLYSACCHARIDE EXPORT PROTEIN GFCE-RELATED"/>
    <property type="match status" value="1"/>
</dbReference>
<feature type="domain" description="Soluble ligand binding" evidence="17">
    <location>
        <begin position="398"/>
        <end position="446"/>
    </location>
</feature>
<feature type="domain" description="Polysaccharide export protein N-terminal" evidence="16">
    <location>
        <begin position="26"/>
        <end position="93"/>
    </location>
</feature>
<evidence type="ECO:0000256" key="4">
    <source>
        <dbReference type="ARBA" id="ARBA00022452"/>
    </source>
</evidence>
<keyword evidence="14" id="KW-0449">Lipoprotein</keyword>
<dbReference type="InterPro" id="IPR049712">
    <property type="entry name" value="Poly_export"/>
</dbReference>